<keyword evidence="4 9" id="KW-0732">Signal</keyword>
<feature type="chain" id="PRO_5012440507" description="Outer membrane protein assembly factor BamA" evidence="9">
    <location>
        <begin position="20"/>
        <end position="833"/>
    </location>
</feature>
<dbReference type="Gene3D" id="3.10.20.310">
    <property type="entry name" value="membrane protein fhac"/>
    <property type="match status" value="5"/>
</dbReference>
<evidence type="ECO:0000256" key="5">
    <source>
        <dbReference type="ARBA" id="ARBA00022737"/>
    </source>
</evidence>
<dbReference type="GO" id="GO:0009279">
    <property type="term" value="C:cell outer membrane"/>
    <property type="evidence" value="ECO:0007669"/>
    <property type="project" value="UniProtKB-UniRule"/>
</dbReference>
<evidence type="ECO:0000256" key="8">
    <source>
        <dbReference type="NCBIfam" id="TIGR03303"/>
    </source>
</evidence>
<evidence type="ECO:0000256" key="9">
    <source>
        <dbReference type="SAM" id="SignalP"/>
    </source>
</evidence>
<dbReference type="PANTHER" id="PTHR12815:SF47">
    <property type="entry name" value="TRANSLOCATION AND ASSEMBLY MODULE SUBUNIT TAMA"/>
    <property type="match status" value="1"/>
</dbReference>
<keyword evidence="3" id="KW-0812">Transmembrane</keyword>
<dbReference type="AlphaFoldDB" id="A0A1Y1S149"/>
<feature type="signal peptide" evidence="9">
    <location>
        <begin position="1"/>
        <end position="19"/>
    </location>
</feature>
<keyword evidence="12" id="KW-1185">Reference proteome</keyword>
<protein>
    <recommendedName>
        <fullName evidence="8">Outer membrane protein assembly factor BamA</fullName>
    </recommendedName>
</protein>
<evidence type="ECO:0000256" key="2">
    <source>
        <dbReference type="ARBA" id="ARBA00022452"/>
    </source>
</evidence>
<evidence type="ECO:0000256" key="3">
    <source>
        <dbReference type="ARBA" id="ARBA00022692"/>
    </source>
</evidence>
<evidence type="ECO:0000256" key="6">
    <source>
        <dbReference type="ARBA" id="ARBA00023136"/>
    </source>
</evidence>
<feature type="domain" description="POTRA" evidence="10">
    <location>
        <begin position="183"/>
        <end position="272"/>
    </location>
</feature>
<feature type="domain" description="POTRA" evidence="10">
    <location>
        <begin position="356"/>
        <end position="429"/>
    </location>
</feature>
<dbReference type="PANTHER" id="PTHR12815">
    <property type="entry name" value="SORTING AND ASSEMBLY MACHINERY SAMM50 PROTEIN FAMILY MEMBER"/>
    <property type="match status" value="1"/>
</dbReference>
<dbReference type="PROSITE" id="PS51779">
    <property type="entry name" value="POTRA"/>
    <property type="match status" value="5"/>
</dbReference>
<keyword evidence="5" id="KW-0677">Repeat</keyword>
<evidence type="ECO:0000313" key="11">
    <source>
        <dbReference type="EMBL" id="ORC37228.1"/>
    </source>
</evidence>
<keyword evidence="7" id="KW-0998">Cell outer membrane</keyword>
<dbReference type="STRING" id="1963862.B4O97_03295"/>
<reference evidence="11 12" key="1">
    <citation type="submission" date="2017-03" db="EMBL/GenBank/DDBJ databases">
        <title>Draft Genome sequence of Marispirochaeta sp. strain JC444.</title>
        <authorList>
            <person name="Shivani Y."/>
            <person name="Subhash Y."/>
            <person name="Sasikala C."/>
            <person name="Ramana C."/>
        </authorList>
    </citation>
    <scope>NUCLEOTIDE SEQUENCE [LARGE SCALE GENOMIC DNA]</scope>
    <source>
        <strain evidence="11 12">JC444</strain>
    </source>
</reference>
<dbReference type="InterPro" id="IPR039910">
    <property type="entry name" value="D15-like"/>
</dbReference>
<dbReference type="NCBIfam" id="TIGR03303">
    <property type="entry name" value="OM_YaeT"/>
    <property type="match status" value="1"/>
</dbReference>
<dbReference type="InterPro" id="IPR010827">
    <property type="entry name" value="BamA/TamA_POTRA"/>
</dbReference>
<keyword evidence="2" id="KW-1134">Transmembrane beta strand</keyword>
<feature type="domain" description="POTRA" evidence="10">
    <location>
        <begin position="275"/>
        <end position="353"/>
    </location>
</feature>
<dbReference type="Pfam" id="PF01103">
    <property type="entry name" value="Omp85"/>
    <property type="match status" value="1"/>
</dbReference>
<proteinExistence type="predicted"/>
<evidence type="ECO:0000256" key="1">
    <source>
        <dbReference type="ARBA" id="ARBA00004370"/>
    </source>
</evidence>
<evidence type="ECO:0000259" key="10">
    <source>
        <dbReference type="PROSITE" id="PS51779"/>
    </source>
</evidence>
<dbReference type="Gene3D" id="2.40.160.50">
    <property type="entry name" value="membrane protein fhac: a member of the omp85/tpsb transporter family"/>
    <property type="match status" value="1"/>
</dbReference>
<dbReference type="RefSeq" id="WP_083048300.1">
    <property type="nucleotide sequence ID" value="NZ_MWQY01000003.1"/>
</dbReference>
<dbReference type="OrthoDB" id="9776356at2"/>
<feature type="domain" description="POTRA" evidence="10">
    <location>
        <begin position="28"/>
        <end position="102"/>
    </location>
</feature>
<comment type="subcellular location">
    <subcellularLocation>
        <location evidence="1">Membrane</location>
    </subcellularLocation>
</comment>
<accession>A0A1Y1S149</accession>
<feature type="domain" description="POTRA" evidence="10">
    <location>
        <begin position="103"/>
        <end position="180"/>
    </location>
</feature>
<name>A0A1Y1S149_9SPIO</name>
<dbReference type="PIRSF" id="PIRSF006076">
    <property type="entry name" value="OM_assembly_OMP85"/>
    <property type="match status" value="1"/>
</dbReference>
<sequence length="833" mass="95672">MRKTLLVFVLLILCLSAWTQEDNWWVGKPIEDIRFEGLLSVSEYDLEGITNQYIGEPFTDTLSWELQSKIFALDYFESYSIDAVEGSQGTDSVVIEFTVKERPLVDEIIINGNKNLRDSEILDTVLLKRDDMVTRNKVRLDAEAIRTLYIEKGYPDAEVSGRFEKNQEGRAVVYFDVNEGAQTRIKNIYFSGNSFVSDSTLKRRLETKEQGLFSSGIYQESTIEQDKRIILSYYWERGYVDAQIVEVRQTPTPEQEDEDRNYVDITFYIEEGSQYTYGGVEFQGNTLFTDEELQELIRQEKGAVLNRTALQADFTRVANLYFDDGYIFNQIDRREIRNEQERSISYVVEIVERGRAHIENIIIKGNTKTKDHVIEREIPLEVGDVFSREKIVQGLQNLYNTQYFSAVNPETPAGSVDNLMDLVINVEEGKTIDLNFGISFTGGITGFPMVGFINLADKNFLGRGQEISIGAEVSTQSQSIDLAFKENWLFGHRWYGGINFGFEHLLIDGAYQDLIAPNNIGAPDPYDSYEEYEWAIENGEGVNSDYLMEYDSYEASLGVSTGYTWNTWLGRIGLGTGLSTSLNYIWYDDEVYRPYSSDVRDNLETWLPITRLWTSLSFDTRDLIYNPSKGYYLNQRFTYTGGFLPSTRDYLRSTTTGDIYFTLLDTIIGKSYRFRSILGFHTEFAFILPQFNGDLAATDADLLYIDGMTVALGWPRVLGGQSRWDSRLNLTFPIFEQFLWFDNFASATVMYLRDENDPHLGLEEFRDMQLEDFKFTLGSGLKLTIPGIPLGFYFAKRFKILDDGIEWQPGPLFKDEDDPDSGLDFIIAFTMTM</sequence>
<evidence type="ECO:0000256" key="4">
    <source>
        <dbReference type="ARBA" id="ARBA00022729"/>
    </source>
</evidence>
<dbReference type="GO" id="GO:0071709">
    <property type="term" value="P:membrane assembly"/>
    <property type="evidence" value="ECO:0007669"/>
    <property type="project" value="InterPro"/>
</dbReference>
<dbReference type="InterPro" id="IPR000184">
    <property type="entry name" value="Bac_surfAg_D15"/>
</dbReference>
<dbReference type="Pfam" id="PF07244">
    <property type="entry name" value="POTRA"/>
    <property type="match status" value="4"/>
</dbReference>
<evidence type="ECO:0000256" key="7">
    <source>
        <dbReference type="ARBA" id="ARBA00023237"/>
    </source>
</evidence>
<comment type="caution">
    <text evidence="11">The sequence shown here is derived from an EMBL/GenBank/DDBJ whole genome shotgun (WGS) entry which is preliminary data.</text>
</comment>
<dbReference type="InterPro" id="IPR023707">
    <property type="entry name" value="OM_assembly_BamA"/>
</dbReference>
<evidence type="ECO:0000313" key="12">
    <source>
        <dbReference type="Proteomes" id="UP000192343"/>
    </source>
</evidence>
<dbReference type="InterPro" id="IPR034746">
    <property type="entry name" value="POTRA"/>
</dbReference>
<organism evidence="11 12">
    <name type="scientific">Marispirochaeta aestuarii</name>
    <dbReference type="NCBI Taxonomy" id="1963862"/>
    <lineage>
        <taxon>Bacteria</taxon>
        <taxon>Pseudomonadati</taxon>
        <taxon>Spirochaetota</taxon>
        <taxon>Spirochaetia</taxon>
        <taxon>Spirochaetales</taxon>
        <taxon>Spirochaetaceae</taxon>
        <taxon>Marispirochaeta</taxon>
    </lineage>
</organism>
<dbReference type="EMBL" id="MWQY01000003">
    <property type="protein sequence ID" value="ORC37228.1"/>
    <property type="molecule type" value="Genomic_DNA"/>
</dbReference>
<gene>
    <name evidence="11" type="ORF">B4O97_03295</name>
</gene>
<dbReference type="Proteomes" id="UP000192343">
    <property type="component" value="Unassembled WGS sequence"/>
</dbReference>
<keyword evidence="6" id="KW-0472">Membrane</keyword>